<proteinExistence type="predicted"/>
<dbReference type="WBParaSite" id="L893_g6992.t1">
    <property type="protein sequence ID" value="L893_g6992.t1"/>
    <property type="gene ID" value="L893_g6992"/>
</dbReference>
<organism evidence="1 2">
    <name type="scientific">Steinernema glaseri</name>
    <dbReference type="NCBI Taxonomy" id="37863"/>
    <lineage>
        <taxon>Eukaryota</taxon>
        <taxon>Metazoa</taxon>
        <taxon>Ecdysozoa</taxon>
        <taxon>Nematoda</taxon>
        <taxon>Chromadorea</taxon>
        <taxon>Rhabditida</taxon>
        <taxon>Tylenchina</taxon>
        <taxon>Panagrolaimomorpha</taxon>
        <taxon>Strongyloidoidea</taxon>
        <taxon>Steinernematidae</taxon>
        <taxon>Steinernema</taxon>
    </lineage>
</organism>
<evidence type="ECO:0000313" key="2">
    <source>
        <dbReference type="WBParaSite" id="L893_g6992.t1"/>
    </source>
</evidence>
<reference evidence="2" key="1">
    <citation type="submission" date="2016-11" db="UniProtKB">
        <authorList>
            <consortium name="WormBaseParasite"/>
        </authorList>
    </citation>
    <scope>IDENTIFICATION</scope>
</reference>
<name>A0A1I8ALF7_9BILA</name>
<dbReference type="AlphaFoldDB" id="A0A1I8ALF7"/>
<sequence length="358" mass="40343">MNGLPIAFCGHLCQILSIDGLCAAKELSGNYGVLARCAFEQRAEYVGASMDGVEVPGCIIYECSGREARTSEEIEAVPKNLVRVVTIHLMDSKEEKVSRELVRRFPYSQFDFVHHTSSINEAWVDFAFSLKRLRYIGIMKTLNDDSLYVLQKLITSGKISALMMHPEACEGDTMELGKSLLCQEQFEELEIRNVDNAPWKGAPIRELLEFWTEESGKLKGKCLVLQEVHWGGVAQLAEFLFLRKFAALSPTLLRIPDVASLGRSPLGIQWALEVCSKEECRFIDKNYFHNHVTYAKPSCFYKFEEAEGDGKRRFYISFECAGQGGEGLGGGQWMPASYRGIKDLRLLRDTSFLCILFA</sequence>
<evidence type="ECO:0000313" key="1">
    <source>
        <dbReference type="Proteomes" id="UP000095287"/>
    </source>
</evidence>
<protein>
    <submittedName>
        <fullName evidence="2">F-box/LRR-repeat protein</fullName>
    </submittedName>
</protein>
<dbReference type="Proteomes" id="UP000095287">
    <property type="component" value="Unplaced"/>
</dbReference>
<accession>A0A1I8ALF7</accession>
<keyword evidence="1" id="KW-1185">Reference proteome</keyword>